<proteinExistence type="predicted"/>
<evidence type="ECO:0000256" key="2">
    <source>
        <dbReference type="ARBA" id="ARBA00022448"/>
    </source>
</evidence>
<feature type="transmembrane region" description="Helical" evidence="7">
    <location>
        <begin position="143"/>
        <end position="166"/>
    </location>
</feature>
<dbReference type="PATRIC" id="fig|66712.6.peg.2307"/>
<keyword evidence="5 7" id="KW-0472">Membrane</keyword>
<reference evidence="9" key="1">
    <citation type="submission" date="2014-08" db="EMBL/GenBank/DDBJ databases">
        <authorList>
            <person name="Falentin Helene"/>
        </authorList>
    </citation>
    <scope>NUCLEOTIDE SEQUENCE</scope>
</reference>
<evidence type="ECO:0000256" key="7">
    <source>
        <dbReference type="SAM" id="Phobius"/>
    </source>
</evidence>
<feature type="transmembrane region" description="Helical" evidence="7">
    <location>
        <begin position="307"/>
        <end position="333"/>
    </location>
</feature>
<feature type="transmembrane region" description="Helical" evidence="7">
    <location>
        <begin position="82"/>
        <end position="98"/>
    </location>
</feature>
<feature type="transmembrane region" description="Helical" evidence="7">
    <location>
        <begin position="235"/>
        <end position="252"/>
    </location>
</feature>
<dbReference type="GO" id="GO:0022857">
    <property type="term" value="F:transmembrane transporter activity"/>
    <property type="evidence" value="ECO:0007669"/>
    <property type="project" value="InterPro"/>
</dbReference>
<accession>A0A068VWV4</accession>
<dbReference type="GO" id="GO:0005886">
    <property type="term" value="C:plasma membrane"/>
    <property type="evidence" value="ECO:0007669"/>
    <property type="project" value="UniProtKB-SubCell"/>
</dbReference>
<evidence type="ECO:0000256" key="4">
    <source>
        <dbReference type="ARBA" id="ARBA00022989"/>
    </source>
</evidence>
<dbReference type="Gene3D" id="1.20.1250.20">
    <property type="entry name" value="MFS general substrate transporter like domains"/>
    <property type="match status" value="1"/>
</dbReference>
<dbReference type="EMBL" id="LM676390">
    <property type="protein sequence ID" value="CEP26146.1"/>
    <property type="molecule type" value="Genomic_DNA"/>
</dbReference>
<dbReference type="PRINTS" id="PR01035">
    <property type="entry name" value="TCRTETA"/>
</dbReference>
<dbReference type="InterPro" id="IPR020846">
    <property type="entry name" value="MFS_dom"/>
</dbReference>
<dbReference type="PANTHER" id="PTHR23506:SF23">
    <property type="entry name" value="GH10249P"/>
    <property type="match status" value="1"/>
</dbReference>
<dbReference type="InterPro" id="IPR050930">
    <property type="entry name" value="MFS_Vesicular_Transporter"/>
</dbReference>
<dbReference type="Gene3D" id="1.20.1720.10">
    <property type="entry name" value="Multidrug resistance protein D"/>
    <property type="match status" value="1"/>
</dbReference>
<comment type="subcellular location">
    <subcellularLocation>
        <location evidence="1">Cell membrane</location>
        <topology evidence="1">Multi-pass membrane protein</topology>
    </subcellularLocation>
</comment>
<dbReference type="InterPro" id="IPR036259">
    <property type="entry name" value="MFS_trans_sf"/>
</dbReference>
<organism evidence="9">
    <name type="scientific">Propionibacterium freudenreichii subsp. freudenreichii</name>
    <dbReference type="NCBI Taxonomy" id="66712"/>
    <lineage>
        <taxon>Bacteria</taxon>
        <taxon>Bacillati</taxon>
        <taxon>Actinomycetota</taxon>
        <taxon>Actinomycetes</taxon>
        <taxon>Propionibacteriales</taxon>
        <taxon>Propionibacteriaceae</taxon>
        <taxon>Propionibacterium</taxon>
    </lineage>
</organism>
<keyword evidence="3 7" id="KW-0812">Transmembrane</keyword>
<dbReference type="KEGG" id="pfre:RM25_2255"/>
<feature type="transmembrane region" description="Helical" evidence="7">
    <location>
        <begin position="285"/>
        <end position="301"/>
    </location>
</feature>
<sequence>MTTPGIRQRVVGGLSRDVLVLGLIAFFVAVGFGVLVPVLPTFAASFGATDFLVGMVVSMFAATRLATSPFCGWILDKIGGRLTLAVGIFIVAASSWLMGEAGDFWWLLGWRAAGGIGSAMFTVSAMTLLLASVPPDMRGRATGFYQSGFLIGGMAGPALGGLLTRISLVAPFRFYAITLAIAGLIGLTMLSSATTHADRPAHARATPRPLRQVLADTRFQAACVANFAQGWNSMGVRNSLIPLVIVATLGLTPTWTGIVFAVSAVVQVIVLHPIGHFVDTVGRRPALLAGGVVMAASIAAVPLSGSIWIVMALMCVYAVGAAAMSTAPAASVGDATGGVHGGTPVAIFSMSSDVGAIIGPLAAGAISDVAGRPLAFAVGAVFLALSSLVALRMPGGRPDHSAGSVASADPDALLSED</sequence>
<feature type="transmembrane region" description="Helical" evidence="7">
    <location>
        <begin position="18"/>
        <end position="39"/>
    </location>
</feature>
<evidence type="ECO:0000259" key="8">
    <source>
        <dbReference type="PROSITE" id="PS50850"/>
    </source>
</evidence>
<dbReference type="Pfam" id="PF07690">
    <property type="entry name" value="MFS_1"/>
    <property type="match status" value="2"/>
</dbReference>
<feature type="transmembrane region" description="Helical" evidence="7">
    <location>
        <begin position="51"/>
        <end position="75"/>
    </location>
</feature>
<evidence type="ECO:0000256" key="6">
    <source>
        <dbReference type="SAM" id="MobiDB-lite"/>
    </source>
</evidence>
<dbReference type="InterPro" id="IPR011701">
    <property type="entry name" value="MFS"/>
</dbReference>
<dbReference type="PANTHER" id="PTHR23506">
    <property type="entry name" value="GH10249P"/>
    <property type="match status" value="1"/>
</dbReference>
<dbReference type="RefSeq" id="WP_013162186.1">
    <property type="nucleotide sequence ID" value="NZ_CP010341.1"/>
</dbReference>
<keyword evidence="4 7" id="KW-1133">Transmembrane helix</keyword>
<feature type="transmembrane region" description="Helical" evidence="7">
    <location>
        <begin position="373"/>
        <end position="391"/>
    </location>
</feature>
<feature type="domain" description="Major facilitator superfamily (MFS) profile" evidence="8">
    <location>
        <begin position="17"/>
        <end position="398"/>
    </location>
</feature>
<dbReference type="AlphaFoldDB" id="A0A068VWV4"/>
<dbReference type="InterPro" id="IPR001958">
    <property type="entry name" value="Tet-R_TetA/multi-R_MdtG-like"/>
</dbReference>
<dbReference type="PROSITE" id="PS50850">
    <property type="entry name" value="MFS"/>
    <property type="match status" value="1"/>
</dbReference>
<evidence type="ECO:0000313" key="9">
    <source>
        <dbReference type="EMBL" id="CEP26146.1"/>
    </source>
</evidence>
<evidence type="ECO:0000256" key="1">
    <source>
        <dbReference type="ARBA" id="ARBA00004651"/>
    </source>
</evidence>
<name>A0A068VWV4_PROFF</name>
<feature type="transmembrane region" description="Helical" evidence="7">
    <location>
        <begin position="345"/>
        <end position="367"/>
    </location>
</feature>
<evidence type="ECO:0000256" key="5">
    <source>
        <dbReference type="ARBA" id="ARBA00023136"/>
    </source>
</evidence>
<feature type="region of interest" description="Disordered" evidence="6">
    <location>
        <begin position="396"/>
        <end position="417"/>
    </location>
</feature>
<dbReference type="SUPFAM" id="SSF103473">
    <property type="entry name" value="MFS general substrate transporter"/>
    <property type="match status" value="1"/>
</dbReference>
<evidence type="ECO:0000256" key="3">
    <source>
        <dbReference type="ARBA" id="ARBA00022692"/>
    </source>
</evidence>
<feature type="transmembrane region" description="Helical" evidence="7">
    <location>
        <begin position="104"/>
        <end position="131"/>
    </location>
</feature>
<protein>
    <submittedName>
        <fullName evidence="9">Permease of the major facilitator superfamily protein</fullName>
    </submittedName>
</protein>
<feature type="transmembrane region" description="Helical" evidence="7">
    <location>
        <begin position="172"/>
        <end position="190"/>
    </location>
</feature>
<dbReference type="CDD" id="cd17325">
    <property type="entry name" value="MFS_MdtG_SLC18_like"/>
    <property type="match status" value="1"/>
</dbReference>
<dbReference type="GeneID" id="61223180"/>
<gene>
    <name evidence="9" type="ORF">PFCIRM138_04805</name>
</gene>
<keyword evidence="2" id="KW-0813">Transport</keyword>